<protein>
    <submittedName>
        <fullName evidence="1">Uncharacterized protein</fullName>
    </submittedName>
</protein>
<gene>
    <name evidence="1" type="ORF">L9F63_017071</name>
</gene>
<dbReference type="Proteomes" id="UP001233999">
    <property type="component" value="Unassembled WGS sequence"/>
</dbReference>
<dbReference type="AlphaFoldDB" id="A0AAD7ZZN5"/>
<keyword evidence="2" id="KW-1185">Reference proteome</keyword>
<comment type="caution">
    <text evidence="1">The sequence shown here is derived from an EMBL/GenBank/DDBJ whole genome shotgun (WGS) entry which is preliminary data.</text>
</comment>
<evidence type="ECO:0000313" key="2">
    <source>
        <dbReference type="Proteomes" id="UP001233999"/>
    </source>
</evidence>
<sequence>VCLLKNQFNTWCIIRRTPIYKNEIKIIILISSRVTGNDIGLIISQAKIIPLGITKKTFQIAFSGHRRKGKLRRRPVHDC</sequence>
<accession>A0AAD7ZZN5</accession>
<proteinExistence type="predicted"/>
<evidence type="ECO:0000313" key="1">
    <source>
        <dbReference type="EMBL" id="KAJ9589732.1"/>
    </source>
</evidence>
<organism evidence="1 2">
    <name type="scientific">Diploptera punctata</name>
    <name type="common">Pacific beetle cockroach</name>
    <dbReference type="NCBI Taxonomy" id="6984"/>
    <lineage>
        <taxon>Eukaryota</taxon>
        <taxon>Metazoa</taxon>
        <taxon>Ecdysozoa</taxon>
        <taxon>Arthropoda</taxon>
        <taxon>Hexapoda</taxon>
        <taxon>Insecta</taxon>
        <taxon>Pterygota</taxon>
        <taxon>Neoptera</taxon>
        <taxon>Polyneoptera</taxon>
        <taxon>Dictyoptera</taxon>
        <taxon>Blattodea</taxon>
        <taxon>Blaberoidea</taxon>
        <taxon>Blaberidae</taxon>
        <taxon>Diplopterinae</taxon>
        <taxon>Diploptera</taxon>
    </lineage>
</organism>
<dbReference type="EMBL" id="JASPKZ010004914">
    <property type="protein sequence ID" value="KAJ9589732.1"/>
    <property type="molecule type" value="Genomic_DNA"/>
</dbReference>
<name>A0AAD7ZZN5_DIPPU</name>
<reference evidence="1" key="2">
    <citation type="submission" date="2023-05" db="EMBL/GenBank/DDBJ databases">
        <authorList>
            <person name="Fouks B."/>
        </authorList>
    </citation>
    <scope>NUCLEOTIDE SEQUENCE</scope>
    <source>
        <strain evidence="1">Stay&amp;Tobe</strain>
        <tissue evidence="1">Testes</tissue>
    </source>
</reference>
<feature type="non-terminal residue" evidence="1">
    <location>
        <position position="79"/>
    </location>
</feature>
<reference evidence="1" key="1">
    <citation type="journal article" date="2023" name="IScience">
        <title>Live-bearing cockroach genome reveals convergent evolutionary mechanisms linked to viviparity in insects and beyond.</title>
        <authorList>
            <person name="Fouks B."/>
            <person name="Harrison M.C."/>
            <person name="Mikhailova A.A."/>
            <person name="Marchal E."/>
            <person name="English S."/>
            <person name="Carruthers M."/>
            <person name="Jennings E.C."/>
            <person name="Chiamaka E.L."/>
            <person name="Frigard R.A."/>
            <person name="Pippel M."/>
            <person name="Attardo G.M."/>
            <person name="Benoit J.B."/>
            <person name="Bornberg-Bauer E."/>
            <person name="Tobe S.S."/>
        </authorList>
    </citation>
    <scope>NUCLEOTIDE SEQUENCE</scope>
    <source>
        <strain evidence="1">Stay&amp;Tobe</strain>
    </source>
</reference>
<feature type="non-terminal residue" evidence="1">
    <location>
        <position position="1"/>
    </location>
</feature>